<feature type="binding site" evidence="6">
    <location>
        <position position="369"/>
    </location>
    <ligand>
        <name>Zn(2+)</name>
        <dbReference type="ChEBI" id="CHEBI:29105"/>
        <note>catalytic</note>
    </ligand>
</feature>
<comment type="caution">
    <text evidence="6">Lacks conserved residue(s) required for the propagation of feature annotation.</text>
</comment>
<name>A0A7G7WYN9_9CNID</name>
<feature type="domain" description="Peptidase M12A" evidence="8">
    <location>
        <begin position="259"/>
        <end position="402"/>
    </location>
</feature>
<dbReference type="EC" id="3.4.24.-" evidence="7"/>
<evidence type="ECO:0000256" key="3">
    <source>
        <dbReference type="ARBA" id="ARBA00022801"/>
    </source>
</evidence>
<keyword evidence="7" id="KW-0732">Signal</keyword>
<dbReference type="SMART" id="SM00235">
    <property type="entry name" value="ZnMc"/>
    <property type="match status" value="1"/>
</dbReference>
<feature type="active site" evidence="6">
    <location>
        <position position="370"/>
    </location>
</feature>
<evidence type="ECO:0000256" key="6">
    <source>
        <dbReference type="PROSITE-ProRule" id="PRU01211"/>
    </source>
</evidence>
<evidence type="ECO:0000256" key="4">
    <source>
        <dbReference type="ARBA" id="ARBA00022833"/>
    </source>
</evidence>
<reference evidence="9" key="2">
    <citation type="submission" date="2020-07" db="EMBL/GenBank/DDBJ databases">
        <authorList>
            <person name="Klompen A.L."/>
            <person name="Macrander J."/>
            <person name="Reitzel A.M."/>
            <person name="Stampar S.N."/>
        </authorList>
    </citation>
    <scope>NUCLEOTIDE SEQUENCE</scope>
</reference>
<evidence type="ECO:0000313" key="9">
    <source>
        <dbReference type="EMBL" id="QNH72378.1"/>
    </source>
</evidence>
<feature type="binding site" evidence="6">
    <location>
        <position position="379"/>
    </location>
    <ligand>
        <name>Zn(2+)</name>
        <dbReference type="ChEBI" id="CHEBI:29105"/>
        <note>catalytic</note>
    </ligand>
</feature>
<dbReference type="GO" id="GO:0008270">
    <property type="term" value="F:zinc ion binding"/>
    <property type="evidence" value="ECO:0007669"/>
    <property type="project" value="UniProtKB-UniRule"/>
</dbReference>
<dbReference type="SUPFAM" id="SSF55486">
    <property type="entry name" value="Metalloproteases ('zincins'), catalytic domain"/>
    <property type="match status" value="1"/>
</dbReference>
<organism evidence="9">
    <name type="scientific">Pachycerianthus borealis</name>
    <dbReference type="NCBI Taxonomy" id="2736680"/>
    <lineage>
        <taxon>Eukaryota</taxon>
        <taxon>Metazoa</taxon>
        <taxon>Cnidaria</taxon>
        <taxon>Anthozoa</taxon>
        <taxon>Ceriantharia</taxon>
        <taxon>Spirularia</taxon>
        <taxon>Cerianthidae</taxon>
        <taxon>Pachycerianthus</taxon>
    </lineage>
</organism>
<dbReference type="PROSITE" id="PS51864">
    <property type="entry name" value="ASTACIN"/>
    <property type="match status" value="1"/>
</dbReference>
<dbReference type="InterPro" id="IPR001506">
    <property type="entry name" value="Peptidase_M12A"/>
</dbReference>
<keyword evidence="3 6" id="KW-0378">Hydrolase</keyword>
<accession>A0A7G7WYN9</accession>
<dbReference type="AlphaFoldDB" id="A0A7G7WYN9"/>
<protein>
    <recommendedName>
        <fullName evidence="7">Metalloendopeptidase</fullName>
        <ecNumber evidence="7">3.4.24.-</ecNumber>
    </recommendedName>
</protein>
<dbReference type="Pfam" id="PF01400">
    <property type="entry name" value="Astacin"/>
    <property type="match status" value="1"/>
</dbReference>
<dbReference type="GO" id="GO:0006508">
    <property type="term" value="P:proteolysis"/>
    <property type="evidence" value="ECO:0007669"/>
    <property type="project" value="UniProtKB-KW"/>
</dbReference>
<feature type="binding site" evidence="6">
    <location>
        <position position="373"/>
    </location>
    <ligand>
        <name>Zn(2+)</name>
        <dbReference type="ChEBI" id="CHEBI:29105"/>
        <note>catalytic</note>
    </ligand>
</feature>
<dbReference type="PRINTS" id="PR00480">
    <property type="entry name" value="ASTACIN"/>
</dbReference>
<dbReference type="EMBL" id="MT747444">
    <property type="protein sequence ID" value="QNH72378.1"/>
    <property type="molecule type" value="mRNA"/>
</dbReference>
<dbReference type="PANTHER" id="PTHR10127:SF780">
    <property type="entry name" value="METALLOENDOPEPTIDASE"/>
    <property type="match status" value="1"/>
</dbReference>
<dbReference type="InterPro" id="IPR024079">
    <property type="entry name" value="MetalloPept_cat_dom_sf"/>
</dbReference>
<keyword evidence="4 6" id="KW-0862">Zinc</keyword>
<feature type="signal peptide" evidence="7">
    <location>
        <begin position="1"/>
        <end position="18"/>
    </location>
</feature>
<comment type="cofactor">
    <cofactor evidence="6 7">
        <name>Zn(2+)</name>
        <dbReference type="ChEBI" id="CHEBI:29105"/>
    </cofactor>
    <text evidence="6 7">Binds 1 zinc ion per subunit.</text>
</comment>
<dbReference type="PANTHER" id="PTHR10127">
    <property type="entry name" value="DISCOIDIN, CUB, EGF, LAMININ , AND ZINC METALLOPROTEASE DOMAIN CONTAINING"/>
    <property type="match status" value="1"/>
</dbReference>
<evidence type="ECO:0000256" key="5">
    <source>
        <dbReference type="ARBA" id="ARBA00023049"/>
    </source>
</evidence>
<dbReference type="Gene3D" id="3.90.1720.70">
    <property type="match status" value="1"/>
</dbReference>
<dbReference type="InterPro" id="IPR006026">
    <property type="entry name" value="Peptidase_Metallo"/>
</dbReference>
<keyword evidence="2 6" id="KW-0479">Metal-binding</keyword>
<keyword evidence="5 6" id="KW-0482">Metalloprotease</keyword>
<feature type="chain" id="PRO_5029037323" description="Metalloendopeptidase" evidence="7">
    <location>
        <begin position="19"/>
        <end position="402"/>
    </location>
</feature>
<evidence type="ECO:0000256" key="1">
    <source>
        <dbReference type="ARBA" id="ARBA00022670"/>
    </source>
</evidence>
<evidence type="ECO:0000259" key="8">
    <source>
        <dbReference type="PROSITE" id="PS51864"/>
    </source>
</evidence>
<evidence type="ECO:0000256" key="7">
    <source>
        <dbReference type="RuleBase" id="RU361183"/>
    </source>
</evidence>
<dbReference type="Gene3D" id="3.40.390.10">
    <property type="entry name" value="Collagenase (Catalytic Domain)"/>
    <property type="match status" value="1"/>
</dbReference>
<reference evidence="9" key="1">
    <citation type="journal article" date="2020" name="Mar. Drugs">
        <title>Transcriptomic Analysis of Four Cerianthid (Cnidaria, Ceriantharia) Venoms.</title>
        <authorList>
            <person name="Klompen A.M.L."/>
            <person name="Macrander J."/>
            <person name="Reitzel A.M."/>
            <person name="Stampar S.N."/>
        </authorList>
    </citation>
    <scope>NUCLEOTIDE SEQUENCE</scope>
</reference>
<evidence type="ECO:0000256" key="2">
    <source>
        <dbReference type="ARBA" id="ARBA00022723"/>
    </source>
</evidence>
<proteinExistence type="evidence at transcript level"/>
<keyword evidence="1 6" id="KW-0645">Protease</keyword>
<sequence>MGLLRLLIVLVFILMTKGDPVEEIKVNLLNEAPDDNEETGDSENSYIPRVENIPPGWDGYEVIINDDIIINKVDDADLWIEYKLPGYEKLSLNNYKRAAVPSEESLWLNPAGKREDIPVKIHHLGKLESLELDMPDFNTLWSLWPCSQSLDELINAIGGDLTNISHDLIHDSSIRLSWTLNKRPGHEITNDYGLSSVLGLNGLKYFYTEEITRYLRYRYNEPVTGQQLSEFEEYQGIMVMSYQSNMTSSTSYDVFLLDQSILSCTKTLSLGLKNVQFTMWVGGDMEYVANLRNPLLGIQPLANAIANYHQKTCIRFRPFNDNDEHYLRVVRGNRVGLCASAIGKTTSSYVPYQTLYLGKGCWLKKIIIHELFHAIGFSHEQDRPDRNHYLQILWHNIRKGKL</sequence>
<dbReference type="GO" id="GO:0004222">
    <property type="term" value="F:metalloendopeptidase activity"/>
    <property type="evidence" value="ECO:0007669"/>
    <property type="project" value="UniProtKB-UniRule"/>
</dbReference>